<keyword evidence="2" id="KW-0238">DNA-binding</keyword>
<keyword evidence="6" id="KW-0175">Coiled coil</keyword>
<evidence type="ECO:0000256" key="2">
    <source>
        <dbReference type="ARBA" id="ARBA00023125"/>
    </source>
</evidence>
<evidence type="ECO:0000256" key="6">
    <source>
        <dbReference type="SAM" id="Coils"/>
    </source>
</evidence>
<evidence type="ECO:0000256" key="1">
    <source>
        <dbReference type="ARBA" id="ARBA00022908"/>
    </source>
</evidence>
<dbReference type="GO" id="GO:0000150">
    <property type="term" value="F:DNA strand exchange activity"/>
    <property type="evidence" value="ECO:0007669"/>
    <property type="project" value="InterPro"/>
</dbReference>
<organism evidence="9 10">
    <name type="scientific">Muricaecibacterium torontonense</name>
    <dbReference type="NCBI Taxonomy" id="3032871"/>
    <lineage>
        <taxon>Bacteria</taxon>
        <taxon>Bacillati</taxon>
        <taxon>Actinomycetota</taxon>
        <taxon>Coriobacteriia</taxon>
        <taxon>Coriobacteriales</taxon>
        <taxon>Atopobiaceae</taxon>
        <taxon>Muricaecibacterium</taxon>
    </lineage>
</organism>
<dbReference type="PROSITE" id="PS00397">
    <property type="entry name" value="RECOMBINASES_1"/>
    <property type="match status" value="1"/>
</dbReference>
<dbReference type="InterPro" id="IPR011109">
    <property type="entry name" value="DNA_bind_recombinase_dom"/>
</dbReference>
<dbReference type="PANTHER" id="PTHR30461:SF23">
    <property type="entry name" value="DNA RECOMBINASE-RELATED"/>
    <property type="match status" value="1"/>
</dbReference>
<dbReference type="PROSITE" id="PS51736">
    <property type="entry name" value="RECOMBINASES_3"/>
    <property type="match status" value="1"/>
</dbReference>
<proteinExistence type="predicted"/>
<dbReference type="SUPFAM" id="SSF53041">
    <property type="entry name" value="Resolvase-like"/>
    <property type="match status" value="1"/>
</dbReference>
<evidence type="ECO:0000256" key="5">
    <source>
        <dbReference type="PROSITE-ProRule" id="PRU10137"/>
    </source>
</evidence>
<keyword evidence="10" id="KW-1185">Reference proteome</keyword>
<dbReference type="PROSITE" id="PS51737">
    <property type="entry name" value="RECOMBINASE_DNA_BIND"/>
    <property type="match status" value="1"/>
</dbReference>
<dbReference type="Pfam" id="PF00239">
    <property type="entry name" value="Resolvase"/>
    <property type="match status" value="1"/>
</dbReference>
<evidence type="ECO:0000313" key="10">
    <source>
        <dbReference type="Proteomes" id="UP000310263"/>
    </source>
</evidence>
<name>A0A4S2F657_9ACTN</name>
<dbReference type="Gene3D" id="3.90.1750.20">
    <property type="entry name" value="Putative Large Serine Recombinase, Chain B, Domain 2"/>
    <property type="match status" value="1"/>
</dbReference>
<dbReference type="InterPro" id="IPR038109">
    <property type="entry name" value="DNA_bind_recomb_sf"/>
</dbReference>
<dbReference type="GO" id="GO:0003677">
    <property type="term" value="F:DNA binding"/>
    <property type="evidence" value="ECO:0007669"/>
    <property type="project" value="UniProtKB-KW"/>
</dbReference>
<dbReference type="Gene3D" id="3.40.50.1390">
    <property type="entry name" value="Resolvase, N-terminal catalytic domain"/>
    <property type="match status" value="1"/>
</dbReference>
<evidence type="ECO:0000259" key="7">
    <source>
        <dbReference type="PROSITE" id="PS51736"/>
    </source>
</evidence>
<dbReference type="InterPro" id="IPR025827">
    <property type="entry name" value="Zn_ribbon_recom_dom"/>
</dbReference>
<dbReference type="SMART" id="SM00857">
    <property type="entry name" value="Resolvase"/>
    <property type="match status" value="1"/>
</dbReference>
<dbReference type="PANTHER" id="PTHR30461">
    <property type="entry name" value="DNA-INVERTASE FROM LAMBDOID PROPHAGE"/>
    <property type="match status" value="1"/>
</dbReference>
<evidence type="ECO:0000313" key="9">
    <source>
        <dbReference type="EMBL" id="TGY63193.1"/>
    </source>
</evidence>
<dbReference type="EMBL" id="SRYE01000001">
    <property type="protein sequence ID" value="TGY63193.1"/>
    <property type="molecule type" value="Genomic_DNA"/>
</dbReference>
<dbReference type="InterPro" id="IPR050639">
    <property type="entry name" value="SSR_resolvase"/>
</dbReference>
<feature type="active site" description="O-(5'-phospho-DNA)-serine intermediate" evidence="4 5">
    <location>
        <position position="24"/>
    </location>
</feature>
<sequence length="595" mass="67294">MARKKSKTSDAARPLSCVLYIRVSTKLQVEKGESIDAQRFELTRYAENHDMRVLGEYVDAGFSGKNVQGRPQFRQMMDDIIKAQPGKRPAYVLVFKLSRFGRNAADTWNSLQTLQDYGVELCCVKDGIDSGTSMGKAMLSIAAVFAEMERGNIRTQTMSGREEKARKGYWNGGQAPFGYRLVDKGNKFKELEVDEDEAKVVRRIFEMYAHENKGSMAIATWLNNHGIKKKPRGNARMDTFSSGTVQRMITNPVYIGKIAYGRRRTETIEGTRGETHVVKSDGYEMHDGQHDAIIDDATWAAAQALVGTRKPNMKTHDDGHVNMLNGLLVCPVCGRKMSSKPNRGKVKKDGTRGKTTWAYYCPHTTKARGASCTFKSQYPQECVDAEVVQLVSLASRSDAFVDALRRRIDDATDIEQLRDDIERIEGEKAANDKRMRMLMTQIDSLDPADRSYERKFNDLQRRLDDLYDRDAGLSDALEEAQAKMTTAEKRMDGERRLLEELDRIPELLEGADEQTRFDLIHEAVSEVHILPDKNPRKERVVANVTFKCPVRFFWEEIPGVANGYTPMTPDSLGENNFRDDEAHAETVATLVRTRA</sequence>
<comment type="caution">
    <text evidence="9">The sequence shown here is derived from an EMBL/GenBank/DDBJ whole genome shotgun (WGS) entry which is preliminary data.</text>
</comment>
<evidence type="ECO:0000256" key="4">
    <source>
        <dbReference type="PIRSR" id="PIRSR606118-50"/>
    </source>
</evidence>
<dbReference type="RefSeq" id="WP_136011819.1">
    <property type="nucleotide sequence ID" value="NZ_SRYE01000001.1"/>
</dbReference>
<dbReference type="InterPro" id="IPR036162">
    <property type="entry name" value="Resolvase-like_N_sf"/>
</dbReference>
<feature type="domain" description="Recombinase" evidence="8">
    <location>
        <begin position="176"/>
        <end position="312"/>
    </location>
</feature>
<gene>
    <name evidence="9" type="ORF">E5334_01435</name>
</gene>
<evidence type="ECO:0000259" key="8">
    <source>
        <dbReference type="PROSITE" id="PS51737"/>
    </source>
</evidence>
<evidence type="ECO:0000256" key="3">
    <source>
        <dbReference type="ARBA" id="ARBA00023172"/>
    </source>
</evidence>
<dbReference type="Proteomes" id="UP000310263">
    <property type="component" value="Unassembled WGS sequence"/>
</dbReference>
<reference evidence="9 10" key="1">
    <citation type="submission" date="2019-04" db="EMBL/GenBank/DDBJ databases">
        <title>Microbes associate with the intestines of laboratory mice.</title>
        <authorList>
            <person name="Navarre W."/>
            <person name="Wong E."/>
            <person name="Huang K."/>
            <person name="Tropini C."/>
            <person name="Ng K."/>
            <person name="Yu B."/>
        </authorList>
    </citation>
    <scope>NUCLEOTIDE SEQUENCE [LARGE SCALE GENOMIC DNA]</scope>
    <source>
        <strain evidence="9 10">NM07_P-09</strain>
    </source>
</reference>
<dbReference type="GO" id="GO:0015074">
    <property type="term" value="P:DNA integration"/>
    <property type="evidence" value="ECO:0007669"/>
    <property type="project" value="UniProtKB-KW"/>
</dbReference>
<dbReference type="Pfam" id="PF13408">
    <property type="entry name" value="Zn_ribbon_recom"/>
    <property type="match status" value="1"/>
</dbReference>
<keyword evidence="3" id="KW-0233">DNA recombination</keyword>
<keyword evidence="1" id="KW-0229">DNA integration</keyword>
<feature type="domain" description="Resolvase/invertase-type recombinase catalytic" evidence="7">
    <location>
        <begin position="16"/>
        <end position="168"/>
    </location>
</feature>
<accession>A0A4S2F657</accession>
<dbReference type="InterPro" id="IPR006119">
    <property type="entry name" value="Resolv_N"/>
</dbReference>
<feature type="coiled-coil region" evidence="6">
    <location>
        <begin position="414"/>
        <end position="504"/>
    </location>
</feature>
<dbReference type="OrthoDB" id="3174408at2"/>
<dbReference type="InterPro" id="IPR006118">
    <property type="entry name" value="Recombinase_CS"/>
</dbReference>
<protein>
    <submittedName>
        <fullName evidence="9">Recombinase family protein</fullName>
    </submittedName>
</protein>
<dbReference type="Gene3D" id="6.10.250.1080">
    <property type="match status" value="1"/>
</dbReference>
<dbReference type="CDD" id="cd00338">
    <property type="entry name" value="Ser_Recombinase"/>
    <property type="match status" value="1"/>
</dbReference>
<dbReference type="Pfam" id="PF07508">
    <property type="entry name" value="Recombinase"/>
    <property type="match status" value="1"/>
</dbReference>
<dbReference type="AlphaFoldDB" id="A0A4S2F657"/>